<evidence type="ECO:0008006" key="3">
    <source>
        <dbReference type="Google" id="ProtNLM"/>
    </source>
</evidence>
<name>A0A399SXD3_9BACT</name>
<evidence type="ECO:0000313" key="2">
    <source>
        <dbReference type="Proteomes" id="UP000265926"/>
    </source>
</evidence>
<dbReference type="OrthoDB" id="1121711at2"/>
<dbReference type="Proteomes" id="UP000265926">
    <property type="component" value="Unassembled WGS sequence"/>
</dbReference>
<gene>
    <name evidence="1" type="ORF">D1614_14760</name>
</gene>
<accession>A0A399SXD3</accession>
<dbReference type="RefSeq" id="WP_119438733.1">
    <property type="nucleotide sequence ID" value="NZ_QWGR01000008.1"/>
</dbReference>
<dbReference type="AlphaFoldDB" id="A0A399SXD3"/>
<organism evidence="1 2">
    <name type="scientific">Maribellus luteus</name>
    <dbReference type="NCBI Taxonomy" id="2305463"/>
    <lineage>
        <taxon>Bacteria</taxon>
        <taxon>Pseudomonadati</taxon>
        <taxon>Bacteroidota</taxon>
        <taxon>Bacteroidia</taxon>
        <taxon>Marinilabiliales</taxon>
        <taxon>Prolixibacteraceae</taxon>
        <taxon>Maribellus</taxon>
    </lineage>
</organism>
<comment type="caution">
    <text evidence="1">The sequence shown here is derived from an EMBL/GenBank/DDBJ whole genome shotgun (WGS) entry which is preliminary data.</text>
</comment>
<sequence length="144" mass="17063">MKQHSLFSKFISWLSSPEVFGSASKNLVGTWLLFEYYMDEREELVHMREIDLRRENQKVVITFANDEFEVNAQISIPLIQQLKKGRWNIAKNFITFIDPANFRNNVEFQFAFEKGNLKLLKKDERGMIEFFGFFKPVADTQKLN</sequence>
<keyword evidence="2" id="KW-1185">Reference proteome</keyword>
<proteinExistence type="predicted"/>
<reference evidence="1 2" key="1">
    <citation type="submission" date="2018-08" db="EMBL/GenBank/DDBJ databases">
        <title>Pallidiluteibacterium maritimus gen. nov., sp. nov., isolated from coastal sediment.</title>
        <authorList>
            <person name="Zhou L.Y."/>
        </authorList>
    </citation>
    <scope>NUCLEOTIDE SEQUENCE [LARGE SCALE GENOMIC DNA]</scope>
    <source>
        <strain evidence="1 2">XSD2</strain>
    </source>
</reference>
<dbReference type="EMBL" id="QWGR01000008">
    <property type="protein sequence ID" value="RIJ47374.1"/>
    <property type="molecule type" value="Genomic_DNA"/>
</dbReference>
<protein>
    <recommendedName>
        <fullName evidence="3">Lipocalin-like domain-containing protein</fullName>
    </recommendedName>
</protein>
<evidence type="ECO:0000313" key="1">
    <source>
        <dbReference type="EMBL" id="RIJ47374.1"/>
    </source>
</evidence>